<protein>
    <submittedName>
        <fullName evidence="1">Uncharacterized protein</fullName>
    </submittedName>
</protein>
<keyword evidence="2" id="KW-1185">Reference proteome</keyword>
<dbReference type="RefSeq" id="WP_166820808.1">
    <property type="nucleotide sequence ID" value="NZ_JAAOLX010000001.1"/>
</dbReference>
<organism evidence="1 2">
    <name type="scientific">Iodobacter violaceini</name>
    <dbReference type="NCBI Taxonomy" id="3044271"/>
    <lineage>
        <taxon>Bacteria</taxon>
        <taxon>Pseudomonadati</taxon>
        <taxon>Pseudomonadota</taxon>
        <taxon>Betaproteobacteria</taxon>
        <taxon>Neisseriales</taxon>
        <taxon>Chitinibacteraceae</taxon>
        <taxon>Iodobacter</taxon>
    </lineage>
</organism>
<dbReference type="Proteomes" id="UP000712570">
    <property type="component" value="Unassembled WGS sequence"/>
</dbReference>
<accession>A0ABX0KRC6</accession>
<comment type="caution">
    <text evidence="1">The sequence shown here is derived from an EMBL/GenBank/DDBJ whole genome shotgun (WGS) entry which is preliminary data.</text>
</comment>
<proteinExistence type="predicted"/>
<reference evidence="1 2" key="1">
    <citation type="submission" date="2020-03" db="EMBL/GenBank/DDBJ databases">
        <title>Draft genome sequence of environmentally isolated violet-colored cultures.</title>
        <authorList>
            <person name="Wilson H.S."/>
        </authorList>
    </citation>
    <scope>NUCLEOTIDE SEQUENCE [LARGE SCALE GENOMIC DNA]</scope>
    <source>
        <strain evidence="1 2">HSC-16F04</strain>
    </source>
</reference>
<gene>
    <name evidence="1" type="ORF">HA050_00695</name>
</gene>
<dbReference type="EMBL" id="JAAOLX010000001">
    <property type="protein sequence ID" value="NHQ84634.1"/>
    <property type="molecule type" value="Genomic_DNA"/>
</dbReference>
<evidence type="ECO:0000313" key="1">
    <source>
        <dbReference type="EMBL" id="NHQ84634.1"/>
    </source>
</evidence>
<name>A0ABX0KRC6_9NEIS</name>
<evidence type="ECO:0000313" key="2">
    <source>
        <dbReference type="Proteomes" id="UP000712570"/>
    </source>
</evidence>
<sequence length="216" mass="24288">MLPTPASELIKTIEEIASLSRDREQFTKRAAEAAELWGAEAIPQLCSLYHGDPCPPPQYKEAFPGLGAWLSAKQFAIFEIYFHLGKAALPELRSVAFGDYDWIQGNALEILCRFAAAGIEREEILQDIQRESPHFRDEAMLYTVAPLIPYEDSTPGLREVLTFLRDQAGFSSAYDATRNNDLAHVGFVEEQAALNETSEIGVSTSHEQNNPWWKLW</sequence>